<dbReference type="Proteomes" id="UP000186551">
    <property type="component" value="Unassembled WGS sequence"/>
</dbReference>
<evidence type="ECO:0000313" key="1">
    <source>
        <dbReference type="EMBL" id="OKL40412.1"/>
    </source>
</evidence>
<gene>
    <name evidence="1" type="ORF">A3841_19065</name>
</gene>
<name>A0A1Q5PE41_9BACT</name>
<proteinExistence type="predicted"/>
<protein>
    <submittedName>
        <fullName evidence="1">Uncharacterized protein</fullName>
    </submittedName>
</protein>
<dbReference type="EMBL" id="LVWA01000005">
    <property type="protein sequence ID" value="OKL40412.1"/>
    <property type="molecule type" value="Genomic_DNA"/>
</dbReference>
<evidence type="ECO:0000313" key="2">
    <source>
        <dbReference type="Proteomes" id="UP000186551"/>
    </source>
</evidence>
<sequence>MGIALGAFPALVPRAACGTGKTRIGAQPKDWEQFDSYGLTVISNEMRDLYRIRDRSLALLEMTGESGKYRIKFYDKKTMYL</sequence>
<organism evidence="1 2">
    <name type="scientific">Pontibacter flavimaris</name>
    <dbReference type="NCBI Taxonomy" id="1797110"/>
    <lineage>
        <taxon>Bacteria</taxon>
        <taxon>Pseudomonadati</taxon>
        <taxon>Bacteroidota</taxon>
        <taxon>Cytophagia</taxon>
        <taxon>Cytophagales</taxon>
        <taxon>Hymenobacteraceae</taxon>
        <taxon>Pontibacter</taxon>
    </lineage>
</organism>
<reference evidence="1 2" key="1">
    <citation type="submission" date="2016-03" db="EMBL/GenBank/DDBJ databases">
        <title>Genome sequence of Pontibacter sp. nov., of the family cytophagaceae, isolated from marine sediment of the Yellow Sea, China.</title>
        <authorList>
            <person name="Zhang G."/>
            <person name="Zhang R."/>
        </authorList>
    </citation>
    <scope>NUCLEOTIDE SEQUENCE [LARGE SCALE GENOMIC DNA]</scope>
    <source>
        <strain evidence="1 2">S10-8</strain>
    </source>
</reference>
<comment type="caution">
    <text evidence="1">The sequence shown here is derived from an EMBL/GenBank/DDBJ whole genome shotgun (WGS) entry which is preliminary data.</text>
</comment>
<accession>A0A1Q5PE41</accession>
<keyword evidence="2" id="KW-1185">Reference proteome</keyword>
<dbReference type="AlphaFoldDB" id="A0A1Q5PE41"/>